<feature type="compositionally biased region" description="Low complexity" evidence="1">
    <location>
        <begin position="13"/>
        <end position="28"/>
    </location>
</feature>
<dbReference type="AlphaFoldDB" id="A0AAN8EA94"/>
<proteinExistence type="predicted"/>
<evidence type="ECO:0000256" key="1">
    <source>
        <dbReference type="SAM" id="MobiDB-lite"/>
    </source>
</evidence>
<gene>
    <name evidence="2" type="ORF">CgunFtcFv8_021286</name>
</gene>
<feature type="region of interest" description="Disordered" evidence="1">
    <location>
        <begin position="1"/>
        <end position="75"/>
    </location>
</feature>
<evidence type="ECO:0000313" key="3">
    <source>
        <dbReference type="Proteomes" id="UP001331515"/>
    </source>
</evidence>
<reference evidence="2 3" key="1">
    <citation type="journal article" date="2023" name="Mol. Biol. Evol.">
        <title>Genomics of Secondarily Temperate Adaptation in the Only Non-Antarctic Icefish.</title>
        <authorList>
            <person name="Rivera-Colon A.G."/>
            <person name="Rayamajhi N."/>
            <person name="Minhas B.F."/>
            <person name="Madrigal G."/>
            <person name="Bilyk K.T."/>
            <person name="Yoon V."/>
            <person name="Hune M."/>
            <person name="Gregory S."/>
            <person name="Cheng C.H.C."/>
            <person name="Catchen J.M."/>
        </authorList>
    </citation>
    <scope>NUCLEOTIDE SEQUENCE [LARGE SCALE GENOMIC DNA]</scope>
    <source>
        <tissue evidence="2">White muscle</tissue>
    </source>
</reference>
<dbReference type="EMBL" id="JAURVH010001513">
    <property type="protein sequence ID" value="KAK5935980.1"/>
    <property type="molecule type" value="Genomic_DNA"/>
</dbReference>
<name>A0AAN8EA94_CHAGU</name>
<sequence>MDPYFNMVPSITLSPDLPSGSSLGPHLLETLGKFPALLGPPPPRPSKEPIKQCCNANSKSKESEGQVSGAEGMSV</sequence>
<evidence type="ECO:0000313" key="2">
    <source>
        <dbReference type="EMBL" id="KAK5935980.1"/>
    </source>
</evidence>
<keyword evidence="3" id="KW-1185">Reference proteome</keyword>
<accession>A0AAN8EA94</accession>
<dbReference type="Proteomes" id="UP001331515">
    <property type="component" value="Unassembled WGS sequence"/>
</dbReference>
<organism evidence="2 3">
    <name type="scientific">Champsocephalus gunnari</name>
    <name type="common">Mackerel icefish</name>
    <dbReference type="NCBI Taxonomy" id="52237"/>
    <lineage>
        <taxon>Eukaryota</taxon>
        <taxon>Metazoa</taxon>
        <taxon>Chordata</taxon>
        <taxon>Craniata</taxon>
        <taxon>Vertebrata</taxon>
        <taxon>Euteleostomi</taxon>
        <taxon>Actinopterygii</taxon>
        <taxon>Neopterygii</taxon>
        <taxon>Teleostei</taxon>
        <taxon>Neoteleostei</taxon>
        <taxon>Acanthomorphata</taxon>
        <taxon>Eupercaria</taxon>
        <taxon>Perciformes</taxon>
        <taxon>Notothenioidei</taxon>
        <taxon>Channichthyidae</taxon>
        <taxon>Champsocephalus</taxon>
    </lineage>
</organism>
<comment type="caution">
    <text evidence="2">The sequence shown here is derived from an EMBL/GenBank/DDBJ whole genome shotgun (WGS) entry which is preliminary data.</text>
</comment>
<protein>
    <submittedName>
        <fullName evidence="2">Uncharacterized protein</fullName>
    </submittedName>
</protein>